<dbReference type="EMBL" id="CP002826">
    <property type="protein sequence ID" value="AEI06589.1"/>
    <property type="molecule type" value="Genomic_DNA"/>
</dbReference>
<gene>
    <name evidence="1" type="ordered locus">OCA5_c18760</name>
</gene>
<name>B6JEJ9_AFIC5</name>
<proteinExistence type="predicted"/>
<dbReference type="STRING" id="504832.OCA5_c18760"/>
<dbReference type="RefSeq" id="WP_012563293.1">
    <property type="nucleotide sequence ID" value="NC_011386.1"/>
</dbReference>
<protein>
    <submittedName>
        <fullName evidence="1">Uncharacterized protein</fullName>
    </submittedName>
</protein>
<dbReference type="KEGG" id="ocg:OCA5_c18760"/>
<dbReference type="KEGG" id="oca:OCAR_6152"/>
<sequence length="81" mass="9320">MSETNTETKTPFVREKIRQVVVEHEIVKLNELLKLQQTLLSDGRIEGMGERNAQSEILQESILHRANELLVLVQDSDIVKH</sequence>
<organism evidence="1 2">
    <name type="scientific">Afipia carboxidovorans (strain ATCC 49405 / DSM 1227 / KCTC 32145 / OM5)</name>
    <name type="common">Oligotropha carboxidovorans</name>
    <dbReference type="NCBI Taxonomy" id="504832"/>
    <lineage>
        <taxon>Bacteria</taxon>
        <taxon>Pseudomonadati</taxon>
        <taxon>Pseudomonadota</taxon>
        <taxon>Alphaproteobacteria</taxon>
        <taxon>Hyphomicrobiales</taxon>
        <taxon>Nitrobacteraceae</taxon>
        <taxon>Afipia</taxon>
    </lineage>
</organism>
<keyword evidence="2" id="KW-1185">Reference proteome</keyword>
<reference evidence="1 2" key="1">
    <citation type="journal article" date="2011" name="J. Bacteriol.">
        <title>Complete genome sequences of the chemolithoautotrophic Oligotropha carboxidovorans strains OM4 and OM5.</title>
        <authorList>
            <person name="Volland S."/>
            <person name="Rachinger M."/>
            <person name="Strittmatter A."/>
            <person name="Daniel R."/>
            <person name="Gottschalk G."/>
            <person name="Meyer O."/>
        </authorList>
    </citation>
    <scope>NUCLEOTIDE SEQUENCE [LARGE SCALE GENOMIC DNA]</scope>
    <source>
        <strain evidence="2">ATCC 49405 / DSM 1227 / KCTC 32145 / OM5</strain>
    </source>
</reference>
<dbReference type="Proteomes" id="UP000007730">
    <property type="component" value="Chromosome"/>
</dbReference>
<evidence type="ECO:0000313" key="2">
    <source>
        <dbReference type="Proteomes" id="UP000007730"/>
    </source>
</evidence>
<evidence type="ECO:0000313" key="1">
    <source>
        <dbReference type="EMBL" id="AEI06589.1"/>
    </source>
</evidence>
<dbReference type="AlphaFoldDB" id="B6JEJ9"/>
<dbReference type="HOGENOM" id="CLU_2570444_0_0_5"/>
<accession>B6JEJ9</accession>